<evidence type="ECO:0000256" key="1">
    <source>
        <dbReference type="SAM" id="MobiDB-lite"/>
    </source>
</evidence>
<feature type="compositionally biased region" description="Basic and acidic residues" evidence="1">
    <location>
        <begin position="121"/>
        <end position="130"/>
    </location>
</feature>
<feature type="compositionally biased region" description="Basic and acidic residues" evidence="1">
    <location>
        <begin position="82"/>
        <end position="92"/>
    </location>
</feature>
<sequence length="161" mass="17895">MDESRRSDELTRKRPRRAKTKDPEIIEANEYSFKELAMEKTSSAESPVSNLPMEKTSSPESPVSNHPMEKTSSPESSVSNHPTERPTKRIDSSDPNQDLLPTSPIQATGNTPAELPTPADDFAKLKHLDDILQSESDNIGSPGENAERYDDIVRSFQNDLS</sequence>
<evidence type="ECO:0000313" key="3">
    <source>
        <dbReference type="Proteomes" id="UP000825935"/>
    </source>
</evidence>
<name>A0A8T2S2N7_CERRI</name>
<accession>A0A8T2S2N7</accession>
<feature type="compositionally biased region" description="Basic and acidic residues" evidence="1">
    <location>
        <begin position="1"/>
        <end position="12"/>
    </location>
</feature>
<organism evidence="2 3">
    <name type="scientific">Ceratopteris richardii</name>
    <name type="common">Triangle waterfern</name>
    <dbReference type="NCBI Taxonomy" id="49495"/>
    <lineage>
        <taxon>Eukaryota</taxon>
        <taxon>Viridiplantae</taxon>
        <taxon>Streptophyta</taxon>
        <taxon>Embryophyta</taxon>
        <taxon>Tracheophyta</taxon>
        <taxon>Polypodiopsida</taxon>
        <taxon>Polypodiidae</taxon>
        <taxon>Polypodiales</taxon>
        <taxon>Pteridineae</taxon>
        <taxon>Pteridaceae</taxon>
        <taxon>Parkerioideae</taxon>
        <taxon>Ceratopteris</taxon>
    </lineage>
</organism>
<gene>
    <name evidence="2" type="ORF">KP509_23G050100</name>
</gene>
<dbReference type="Proteomes" id="UP000825935">
    <property type="component" value="Chromosome 23"/>
</dbReference>
<dbReference type="AlphaFoldDB" id="A0A8T2S2N7"/>
<keyword evidence="3" id="KW-1185">Reference proteome</keyword>
<reference evidence="2 3" key="1">
    <citation type="submission" date="2021-08" db="EMBL/GenBank/DDBJ databases">
        <title>WGS assembly of Ceratopteris richardii.</title>
        <authorList>
            <person name="Marchant D.B."/>
            <person name="Chen G."/>
            <person name="Jenkins J."/>
            <person name="Shu S."/>
            <person name="Leebens-Mack J."/>
            <person name="Grimwood J."/>
            <person name="Schmutz J."/>
            <person name="Soltis P."/>
            <person name="Soltis D."/>
            <person name="Chen Z.-H."/>
        </authorList>
    </citation>
    <scope>NUCLEOTIDE SEQUENCE [LARGE SCALE GENOMIC DNA]</scope>
    <source>
        <strain evidence="2">Whitten #5841</strain>
        <tissue evidence="2">Leaf</tissue>
    </source>
</reference>
<protein>
    <submittedName>
        <fullName evidence="2">Uncharacterized protein</fullName>
    </submittedName>
</protein>
<evidence type="ECO:0000313" key="2">
    <source>
        <dbReference type="EMBL" id="KAH7301958.1"/>
    </source>
</evidence>
<dbReference type="EMBL" id="CM035428">
    <property type="protein sequence ID" value="KAH7301958.1"/>
    <property type="molecule type" value="Genomic_DNA"/>
</dbReference>
<feature type="compositionally biased region" description="Polar residues" evidence="1">
    <location>
        <begin position="40"/>
        <end position="81"/>
    </location>
</feature>
<proteinExistence type="predicted"/>
<feature type="compositionally biased region" description="Polar residues" evidence="1">
    <location>
        <begin position="93"/>
        <end position="111"/>
    </location>
</feature>
<feature type="region of interest" description="Disordered" evidence="1">
    <location>
        <begin position="1"/>
        <end position="150"/>
    </location>
</feature>
<comment type="caution">
    <text evidence="2">The sequence shown here is derived from an EMBL/GenBank/DDBJ whole genome shotgun (WGS) entry which is preliminary data.</text>
</comment>